<feature type="domain" description="CBM-cenC" evidence="3">
    <location>
        <begin position="430"/>
        <end position="525"/>
    </location>
</feature>
<evidence type="ECO:0000313" key="6">
    <source>
        <dbReference type="Proteomes" id="UP000256977"/>
    </source>
</evidence>
<name>A0A3D9I852_9BACL</name>
<dbReference type="InterPro" id="IPR039279">
    <property type="entry name" value="QRT3-like"/>
</dbReference>
<dbReference type="GO" id="GO:0004650">
    <property type="term" value="F:polygalacturonase activity"/>
    <property type="evidence" value="ECO:0007669"/>
    <property type="project" value="InterPro"/>
</dbReference>
<dbReference type="InterPro" id="IPR011050">
    <property type="entry name" value="Pectin_lyase_fold/virulence"/>
</dbReference>
<feature type="chain" id="PRO_5039441882" evidence="2">
    <location>
        <begin position="26"/>
        <end position="1235"/>
    </location>
</feature>
<dbReference type="EMBL" id="QRDZ01000035">
    <property type="protein sequence ID" value="RED57932.1"/>
    <property type="molecule type" value="Genomic_DNA"/>
</dbReference>
<evidence type="ECO:0000313" key="5">
    <source>
        <dbReference type="EMBL" id="RED57932.1"/>
    </source>
</evidence>
<proteinExistence type="predicted"/>
<keyword evidence="6" id="KW-1185">Reference proteome</keyword>
<dbReference type="Proteomes" id="UP000256977">
    <property type="component" value="Unassembled WGS sequence"/>
</dbReference>
<reference evidence="5 6" key="1">
    <citation type="submission" date="2018-07" db="EMBL/GenBank/DDBJ databases">
        <title>Genomic Encyclopedia of Type Strains, Phase III (KMG-III): the genomes of soil and plant-associated and newly described type strains.</title>
        <authorList>
            <person name="Whitman W."/>
        </authorList>
    </citation>
    <scope>NUCLEOTIDE SEQUENCE [LARGE SCALE GENOMIC DNA]</scope>
    <source>
        <strain evidence="5 6">CECT 7287</strain>
    </source>
</reference>
<dbReference type="Pfam" id="PF02018">
    <property type="entry name" value="CBM_4_9"/>
    <property type="match status" value="1"/>
</dbReference>
<protein>
    <submittedName>
        <fullName evidence="5">Pectate lyase-like protein</fullName>
    </submittedName>
</protein>
<dbReference type="Gene3D" id="2.160.20.10">
    <property type="entry name" value="Single-stranded right-handed beta-helix, Pectin lyase-like"/>
    <property type="match status" value="2"/>
</dbReference>
<gene>
    <name evidence="5" type="ORF">DFP98_13527</name>
</gene>
<keyword evidence="5" id="KW-0456">Lyase</keyword>
<evidence type="ECO:0000259" key="4">
    <source>
        <dbReference type="Pfam" id="PF12708"/>
    </source>
</evidence>
<accession>A0A3D9I852</accession>
<evidence type="ECO:0000259" key="3">
    <source>
        <dbReference type="Pfam" id="PF02018"/>
    </source>
</evidence>
<feature type="domain" description="Rhamnogalacturonase A/B/Epimerase-like pectate lyase" evidence="4">
    <location>
        <begin position="583"/>
        <end position="645"/>
    </location>
</feature>
<dbReference type="RefSeq" id="WP_147310311.1">
    <property type="nucleotide sequence ID" value="NZ_QRDZ01000035.1"/>
</dbReference>
<dbReference type="InterPro" id="IPR008979">
    <property type="entry name" value="Galactose-bd-like_sf"/>
</dbReference>
<sequence length="1235" mass="131650">MRSNKTMRKALILIIILLMASNTNVMTGHSFAAGANVPDPSFEIGTGWAMYGMSRSTDRAHTGSYAVKTTTVGAVSISGEFPIESDTSYKLSGWIYKETDSGTAYLDLNDIAGEVEPSVNAGGKWTKVSADWFSGTRTSLQIRLVTAAGIDAPVYFDDVELAVNAPDSTFETEAGWSFGSLSRSRDKAKTGNYSLKSTINGASARTNVFEVAANTTYKLSGWIYKTNNAGNVYLDLNDIPGEIQPGVYDGSGGGVWTYVSGIWNSGANTEVRLRTITDNGLNAAAYFDDVKLEVVQPDGTFESDAGWTYGSMSRSTDQAKTGTTSLKSSANGIAATSNPISVLPDTKYKLSGWIYKNNNAGNAYLDLNDITGEPQPGVFNGAGEGAWTYVSGLWDSGNATQARVRTITDGGLSASAYFDDVKLEPVAPDGSFESTDGWLSYGAMTRSTDRSQSGTYSLKSTSNGAVAYSNTLPVEPNTRYTLSAWIYKTDNNGDAYLDLNDVDKEVSPGVIGGLGAGTWTKVSRDWFSGDQPSVRVRAVTDNGITGAVYFDNVSFTPAGTTLEANPQIISTIYPTEDVVVADFNVTDFGADATGAADSTMAIQNAMDNAQHKGGGTVWMPAGTYKVSNTLHVPSGVFLRGDWRDPDSGSGDYGTVIEAHVNAGFQTLFTMVGDVGGLYGLTIYYPNQNAANPIDTGWVVTSDVGHNRFIKNLTLLNAYSGFRFGMSGTGGFTACPEISYVKGTVLSRGLELFNGYGAGGAHHITFNNSYWVDAGTAYHAPLKSTLDAWTRANGTAFTFGRIEIYNFHHLSAEGYNIGMRFGGGNTAGGVGTWGSNLAFVSLTNTNTALQVDDASVGRFNAFIRSTLEGSLYSIKNNVTNHTIKVTDTTLTGATAGSVSIASPGTSPTAYTTRDLPKITRAVLYDVTKAPYNAPRVSSLVSPTGFPFDDATSAIQSALTDAGNAGGGIVYLPAGWYRINGNLSIPTNVELRGTGSGKTGAYISYGTWLTVYGGENTSTPQSDTAAVTLNGDGSGINAINVIWPNNPFEAEGTLKTYPFAFRINAKDAYVIYTNFKNPYHGIDVANGSDRHLIRSVYGSYSNTFIRVGTSTEGWIEELYDMNPSPWTGISEFKMKIPWMAPGTLLINYQKMQKFIELNGPSNEHIMSILAYAPGTLVHVTSGNADIWNVGADQSGEWCVNAVGGTVKIMNSVNTVHGTNVNTGSGIVESYNEHYVIL</sequence>
<evidence type="ECO:0000256" key="1">
    <source>
        <dbReference type="ARBA" id="ARBA00022801"/>
    </source>
</evidence>
<keyword evidence="1" id="KW-0378">Hydrolase</keyword>
<comment type="caution">
    <text evidence="5">The sequence shown here is derived from an EMBL/GenBank/DDBJ whole genome shotgun (WGS) entry which is preliminary data.</text>
</comment>
<dbReference type="AlphaFoldDB" id="A0A3D9I852"/>
<organism evidence="5 6">
    <name type="scientific">Cohnella phaseoli</name>
    <dbReference type="NCBI Taxonomy" id="456490"/>
    <lineage>
        <taxon>Bacteria</taxon>
        <taxon>Bacillati</taxon>
        <taxon>Bacillota</taxon>
        <taxon>Bacilli</taxon>
        <taxon>Bacillales</taxon>
        <taxon>Paenibacillaceae</taxon>
        <taxon>Cohnella</taxon>
    </lineage>
</organism>
<dbReference type="InterPro" id="IPR024535">
    <property type="entry name" value="RHGA/B-epi-like_pectate_lyase"/>
</dbReference>
<feature type="signal peptide" evidence="2">
    <location>
        <begin position="1"/>
        <end position="25"/>
    </location>
</feature>
<keyword evidence="2" id="KW-0732">Signal</keyword>
<dbReference type="PANTHER" id="PTHR33928:SF2">
    <property type="entry name" value="PECTATE LYASE SUPERFAMILY PROTEIN DOMAIN-CONTAINING PROTEIN-RELATED"/>
    <property type="match status" value="1"/>
</dbReference>
<evidence type="ECO:0000256" key="2">
    <source>
        <dbReference type="SAM" id="SignalP"/>
    </source>
</evidence>
<dbReference type="SUPFAM" id="SSF49785">
    <property type="entry name" value="Galactose-binding domain-like"/>
    <property type="match status" value="1"/>
</dbReference>
<dbReference type="PANTHER" id="PTHR33928">
    <property type="entry name" value="POLYGALACTURONASE QRT3"/>
    <property type="match status" value="1"/>
</dbReference>
<dbReference type="GO" id="GO:0016829">
    <property type="term" value="F:lyase activity"/>
    <property type="evidence" value="ECO:0007669"/>
    <property type="project" value="UniProtKB-KW"/>
</dbReference>
<dbReference type="SUPFAM" id="SSF51126">
    <property type="entry name" value="Pectin lyase-like"/>
    <property type="match status" value="2"/>
</dbReference>
<dbReference type="Gene3D" id="2.60.120.260">
    <property type="entry name" value="Galactose-binding domain-like"/>
    <property type="match status" value="4"/>
</dbReference>
<dbReference type="InterPro" id="IPR003305">
    <property type="entry name" value="CenC_carb-bd"/>
</dbReference>
<dbReference type="OrthoDB" id="1089471at2"/>
<feature type="domain" description="Rhamnogalacturonase A/B/Epimerase-like pectate lyase" evidence="4">
    <location>
        <begin position="948"/>
        <end position="997"/>
    </location>
</feature>
<dbReference type="InterPro" id="IPR012334">
    <property type="entry name" value="Pectin_lyas_fold"/>
</dbReference>
<dbReference type="Pfam" id="PF12708">
    <property type="entry name" value="Pect-lyase_RHGA_epim"/>
    <property type="match status" value="2"/>
</dbReference>